<sequence length="784" mass="83545">MTSDRHVDTDPTISKIMDTTVEHRRNGVAEQAEPQAEYEHHVRPTLPHQNSASSDFKSSTASGNLCHDSASSAAHTPLSPPLPPASFNPVPDVHPLLLAATSRNPSNENAAGLQVARCSNAQGETQDIVSPVMSPIGGGSAFPLGLSTLSNLSLLRSPPLVSTPPRRYSGGSNVSASTPNTKSFQQSNPFHFAEFQTEIGTLQRRLSEERSRRSSAHSVKRIAAASDRPVNTQLPEEEHLYATHEATNKTSAISKDGPSSATHERPALKMNGSSGTTSSVESDAIAVEHLREARQELQAVLEEALEESCVNAQSMLGDAYPDLETEQDRDDLETLVHDNDFAEPTQVSDLANSASRSHLDEEKEMLDPLAPSDLLSALVTSPIPDPPSGAPISFEDLVRHQRRNSDSASNNEPRFSPGAGSSPTSPVPQPTRSRTGSTSGNFKDGLRSRSRNASISRSATASNTGSQSNTPNQIPGASQLTKMRRSFSTAKNTDKGQYPDFMLVNGTAEKNGAGERVYSPASILLAAEAAGVADSEQSRTPSPKADIQPATDSSVAGRTPQSNMPLRRADEQDAFPPHQLVELEPYLRSIDEGASKIYQWRDASHFDAQARYPAGQSESDQSTQHDTHLWDSVWPSSAATNASNASTSGLVPFPKPITNAGPGLRPRLPMHSRTMSTNYGSGSVSNDTSPTHADVDRVPMIHSLSYPRVQSSRHDSPAPLSKVPSYSSGVPLFFSSALHQGGAPSAWPQGASARRGSLASLGSWPLTKNGSISESGGAIEENEG</sequence>
<reference evidence="1" key="1">
    <citation type="submission" date="2023-04" db="EMBL/GenBank/DDBJ databases">
        <title>Draft Genome sequencing of Naganishia species isolated from polar environments using Oxford Nanopore Technology.</title>
        <authorList>
            <person name="Leo P."/>
            <person name="Venkateswaran K."/>
        </authorList>
    </citation>
    <scope>NUCLEOTIDE SEQUENCE</scope>
    <source>
        <strain evidence="1">MNA-CCFEE 5425</strain>
    </source>
</reference>
<comment type="caution">
    <text evidence="1">The sequence shown here is derived from an EMBL/GenBank/DDBJ whole genome shotgun (WGS) entry which is preliminary data.</text>
</comment>
<organism evidence="1 2">
    <name type="scientific">Naganishia vaughanmartiniae</name>
    <dbReference type="NCBI Taxonomy" id="1424756"/>
    <lineage>
        <taxon>Eukaryota</taxon>
        <taxon>Fungi</taxon>
        <taxon>Dikarya</taxon>
        <taxon>Basidiomycota</taxon>
        <taxon>Agaricomycotina</taxon>
        <taxon>Tremellomycetes</taxon>
        <taxon>Filobasidiales</taxon>
        <taxon>Filobasidiaceae</taxon>
        <taxon>Naganishia</taxon>
    </lineage>
</organism>
<evidence type="ECO:0000313" key="2">
    <source>
        <dbReference type="Proteomes" id="UP001243375"/>
    </source>
</evidence>
<dbReference type="Proteomes" id="UP001243375">
    <property type="component" value="Unassembled WGS sequence"/>
</dbReference>
<keyword evidence="2" id="KW-1185">Reference proteome</keyword>
<dbReference type="EMBL" id="JASBWU010000021">
    <property type="protein sequence ID" value="KAJ9113626.1"/>
    <property type="molecule type" value="Genomic_DNA"/>
</dbReference>
<accession>A0ACC2WRA9</accession>
<protein>
    <submittedName>
        <fullName evidence="1">Uncharacterized protein</fullName>
    </submittedName>
</protein>
<gene>
    <name evidence="1" type="ORF">QFC22_005934</name>
</gene>
<name>A0ACC2WRA9_9TREE</name>
<evidence type="ECO:0000313" key="1">
    <source>
        <dbReference type="EMBL" id="KAJ9113626.1"/>
    </source>
</evidence>
<proteinExistence type="predicted"/>